<dbReference type="SUPFAM" id="SSF103473">
    <property type="entry name" value="MFS general substrate transporter"/>
    <property type="match status" value="1"/>
</dbReference>
<dbReference type="EMBL" id="VJWX01000711">
    <property type="protein sequence ID" value="TVT17724.1"/>
    <property type="molecule type" value="Genomic_DNA"/>
</dbReference>
<keyword evidence="2" id="KW-0813">Transport</keyword>
<protein>
    <submittedName>
        <fullName evidence="8">MFS transporter</fullName>
    </submittedName>
</protein>
<evidence type="ECO:0000256" key="3">
    <source>
        <dbReference type="ARBA" id="ARBA00022475"/>
    </source>
</evidence>
<evidence type="ECO:0000256" key="2">
    <source>
        <dbReference type="ARBA" id="ARBA00022448"/>
    </source>
</evidence>
<keyword evidence="4 7" id="KW-0812">Transmembrane</keyword>
<dbReference type="AlphaFoldDB" id="A0A558A0E9"/>
<dbReference type="RefSeq" id="WP_144593287.1">
    <property type="nucleotide sequence ID" value="NZ_VJWX01000711.1"/>
</dbReference>
<gene>
    <name evidence="8" type="ORF">FNH05_35890</name>
</gene>
<feature type="transmembrane region" description="Helical" evidence="7">
    <location>
        <begin position="57"/>
        <end position="83"/>
    </location>
</feature>
<reference evidence="8 9" key="1">
    <citation type="submission" date="2019-07" db="EMBL/GenBank/DDBJ databases">
        <authorList>
            <person name="Duangmal K."/>
            <person name="Teo W.F.A."/>
        </authorList>
    </citation>
    <scope>NUCLEOTIDE SEQUENCE [LARGE SCALE GENOMIC DNA]</scope>
    <source>
        <strain evidence="8 9">TBRC 6029</strain>
    </source>
</reference>
<name>A0A558A0E9_9PSEU</name>
<feature type="transmembrane region" description="Helical" evidence="7">
    <location>
        <begin position="147"/>
        <end position="166"/>
    </location>
</feature>
<feature type="transmembrane region" description="Helical" evidence="7">
    <location>
        <begin position="187"/>
        <end position="203"/>
    </location>
</feature>
<reference evidence="8 9" key="2">
    <citation type="submission" date="2019-08" db="EMBL/GenBank/DDBJ databases">
        <title>Amycolatopsis acidicola sp. nov., isolated from peat swamp forest soil.</title>
        <authorList>
            <person name="Srisuk N."/>
        </authorList>
    </citation>
    <scope>NUCLEOTIDE SEQUENCE [LARGE SCALE GENOMIC DNA]</scope>
    <source>
        <strain evidence="8 9">TBRC 6029</strain>
    </source>
</reference>
<evidence type="ECO:0000313" key="8">
    <source>
        <dbReference type="EMBL" id="TVT17724.1"/>
    </source>
</evidence>
<comment type="caution">
    <text evidence="8">The sequence shown here is derived from an EMBL/GenBank/DDBJ whole genome shotgun (WGS) entry which is preliminary data.</text>
</comment>
<sequence length="242" mass="24300">VVLGLGVVAGFLALDLVSSFNGGWWPVPLVVVAVAAAAGWARLPQTRPARRLLGRPVLAALLWALVTGPAGVSVLNFLVPYLWTEAEHASPVATGLALLAFSLAMAAVSPAAGLLADRRGNMPVALAGMAVILAGSVVLFADVVTGLVLMGVGNGLFAGPLSAAVLRHTPPELNGTSGGVSALARNFGFALGPALGSLAWTWTGGGAAGFRMGALAVVLLTATGTVATGLAWRRESRSGRVP</sequence>
<organism evidence="8 9">
    <name type="scientific">Amycolatopsis rhizosphaerae</name>
    <dbReference type="NCBI Taxonomy" id="2053003"/>
    <lineage>
        <taxon>Bacteria</taxon>
        <taxon>Bacillati</taxon>
        <taxon>Actinomycetota</taxon>
        <taxon>Actinomycetes</taxon>
        <taxon>Pseudonocardiales</taxon>
        <taxon>Pseudonocardiaceae</taxon>
        <taxon>Amycolatopsis</taxon>
    </lineage>
</organism>
<keyword evidence="5 7" id="KW-1133">Transmembrane helix</keyword>
<keyword evidence="9" id="KW-1185">Reference proteome</keyword>
<evidence type="ECO:0000313" key="9">
    <source>
        <dbReference type="Proteomes" id="UP000320011"/>
    </source>
</evidence>
<keyword evidence="3" id="KW-1003">Cell membrane</keyword>
<dbReference type="PANTHER" id="PTHR42718:SF46">
    <property type="entry name" value="BLR6921 PROTEIN"/>
    <property type="match status" value="1"/>
</dbReference>
<comment type="subcellular location">
    <subcellularLocation>
        <location evidence="1">Cell membrane</location>
        <topology evidence="1">Multi-pass membrane protein</topology>
    </subcellularLocation>
</comment>
<dbReference type="GO" id="GO:0005886">
    <property type="term" value="C:plasma membrane"/>
    <property type="evidence" value="ECO:0007669"/>
    <property type="project" value="UniProtKB-SubCell"/>
</dbReference>
<feature type="transmembrane region" description="Helical" evidence="7">
    <location>
        <begin position="123"/>
        <end position="141"/>
    </location>
</feature>
<dbReference type="Pfam" id="PF07690">
    <property type="entry name" value="MFS_1"/>
    <property type="match status" value="1"/>
</dbReference>
<dbReference type="InterPro" id="IPR011701">
    <property type="entry name" value="MFS"/>
</dbReference>
<evidence type="ECO:0000256" key="1">
    <source>
        <dbReference type="ARBA" id="ARBA00004651"/>
    </source>
</evidence>
<evidence type="ECO:0000256" key="7">
    <source>
        <dbReference type="SAM" id="Phobius"/>
    </source>
</evidence>
<evidence type="ECO:0000256" key="4">
    <source>
        <dbReference type="ARBA" id="ARBA00022692"/>
    </source>
</evidence>
<evidence type="ECO:0000256" key="6">
    <source>
        <dbReference type="ARBA" id="ARBA00023136"/>
    </source>
</evidence>
<dbReference type="Proteomes" id="UP000320011">
    <property type="component" value="Unassembled WGS sequence"/>
</dbReference>
<dbReference type="Gene3D" id="1.20.1250.20">
    <property type="entry name" value="MFS general substrate transporter like domains"/>
    <property type="match status" value="1"/>
</dbReference>
<keyword evidence="6 7" id="KW-0472">Membrane</keyword>
<dbReference type="OrthoDB" id="4042314at2"/>
<dbReference type="GO" id="GO:0022857">
    <property type="term" value="F:transmembrane transporter activity"/>
    <property type="evidence" value="ECO:0007669"/>
    <property type="project" value="InterPro"/>
</dbReference>
<dbReference type="InterPro" id="IPR036259">
    <property type="entry name" value="MFS_trans_sf"/>
</dbReference>
<feature type="transmembrane region" description="Helical" evidence="7">
    <location>
        <begin position="95"/>
        <end position="116"/>
    </location>
</feature>
<proteinExistence type="predicted"/>
<evidence type="ECO:0000256" key="5">
    <source>
        <dbReference type="ARBA" id="ARBA00022989"/>
    </source>
</evidence>
<accession>A0A558A0E9</accession>
<dbReference type="PANTHER" id="PTHR42718">
    <property type="entry name" value="MAJOR FACILITATOR SUPERFAMILY MULTIDRUG TRANSPORTER MFSC"/>
    <property type="match status" value="1"/>
</dbReference>
<feature type="non-terminal residue" evidence="8">
    <location>
        <position position="1"/>
    </location>
</feature>
<feature type="transmembrane region" description="Helical" evidence="7">
    <location>
        <begin position="209"/>
        <end position="232"/>
    </location>
</feature>
<feature type="transmembrane region" description="Helical" evidence="7">
    <location>
        <begin position="29"/>
        <end position="45"/>
    </location>
</feature>